<sequence length="386" mass="44083">MDGVSEVLRWHPGLALVSESPFTWDGLLNIPWDIGGNQCTRIRIKFIVPEYPYLNDAKLYFGPDVTLLHHRKFDATVQSLLRSASTVSSFLRQLQMHACHIIKTKSGICHGTTAHTGKGMLDDLKNALNTPSDVQLSSNSNLDLIKLTLKDVSIVIRRNSNSINPWEIVTSYLPEIPGVEPLGKNVSSLLDIRKKFQMHVQLLEKTWHTLFLIDRNFHVIDPLEPKHHHFYRRIYLSQILSVLITIDPLHPNEHPHIKLMGCNTETEKYTEIISKNLENWDPENDIIQNLLSLLNLTEFPQPPIDDNKDKGGIVNDDECCICFSYELDNEQAPEKICDNRKCKRRFHTLCLRTWLQGVAGNEIVFDHICGKCPNCGENISCSIPCY</sequence>
<evidence type="ECO:0000313" key="3">
    <source>
        <dbReference type="Proteomes" id="UP000694920"/>
    </source>
</evidence>
<dbReference type="CDD" id="cd23832">
    <property type="entry name" value="DRWD-C_FANCL"/>
    <property type="match status" value="1"/>
</dbReference>
<dbReference type="GO" id="GO:0043240">
    <property type="term" value="C:Fanconi anaemia nuclear complex"/>
    <property type="evidence" value="ECO:0007669"/>
    <property type="project" value="InterPro"/>
</dbReference>
<dbReference type="CTD" id="55120"/>
<evidence type="ECO:0000313" key="4">
    <source>
        <dbReference type="RefSeq" id="XP_015588766.1"/>
    </source>
</evidence>
<dbReference type="Proteomes" id="UP000694920">
    <property type="component" value="Unplaced"/>
</dbReference>
<reference evidence="4" key="1">
    <citation type="submission" date="2025-08" db="UniProtKB">
        <authorList>
            <consortium name="RefSeq"/>
        </authorList>
    </citation>
    <scope>IDENTIFICATION</scope>
</reference>
<protein>
    <submittedName>
        <fullName evidence="4">E3 ubiquitin-protein ligase FANCL</fullName>
    </submittedName>
</protein>
<dbReference type="Gene3D" id="3.10.110.20">
    <property type="entry name" value="RWD domain-like"/>
    <property type="match status" value="1"/>
</dbReference>
<proteinExistence type="predicted"/>
<dbReference type="Gene3D" id="3.30.40.10">
    <property type="entry name" value="Zinc/RING finger domain, C3HC4 (zinc finger)"/>
    <property type="match status" value="1"/>
</dbReference>
<dbReference type="GO" id="GO:0036297">
    <property type="term" value="P:interstrand cross-link repair"/>
    <property type="evidence" value="ECO:0007669"/>
    <property type="project" value="InterPro"/>
</dbReference>
<dbReference type="GO" id="GO:0061630">
    <property type="term" value="F:ubiquitin protein ligase activity"/>
    <property type="evidence" value="ECO:0007669"/>
    <property type="project" value="TreeGrafter"/>
</dbReference>
<accession>A0AAJ7FF61</accession>
<dbReference type="InterPro" id="IPR026850">
    <property type="entry name" value="FANCL_C"/>
</dbReference>
<name>A0AAJ7FF61_CEPCN</name>
<dbReference type="AlphaFoldDB" id="A0AAJ7FF61"/>
<dbReference type="Pfam" id="PF18891">
    <property type="entry name" value="FANCL_d3"/>
    <property type="match status" value="1"/>
</dbReference>
<dbReference type="SMART" id="SM01197">
    <property type="entry name" value="FANCL_C"/>
    <property type="match status" value="1"/>
</dbReference>
<dbReference type="InterPro" id="IPR044037">
    <property type="entry name" value="FANCL_d3"/>
</dbReference>
<keyword evidence="3" id="KW-1185">Reference proteome</keyword>
<organism evidence="3 4">
    <name type="scientific">Cephus cinctus</name>
    <name type="common">Wheat stem sawfly</name>
    <dbReference type="NCBI Taxonomy" id="211228"/>
    <lineage>
        <taxon>Eukaryota</taxon>
        <taxon>Metazoa</taxon>
        <taxon>Ecdysozoa</taxon>
        <taxon>Arthropoda</taxon>
        <taxon>Hexapoda</taxon>
        <taxon>Insecta</taxon>
        <taxon>Pterygota</taxon>
        <taxon>Neoptera</taxon>
        <taxon>Endopterygota</taxon>
        <taxon>Hymenoptera</taxon>
        <taxon>Cephoidea</taxon>
        <taxon>Cephidae</taxon>
        <taxon>Cephus</taxon>
    </lineage>
</organism>
<feature type="domain" description="FANCL UBC-like" evidence="2">
    <location>
        <begin position="207"/>
        <end position="302"/>
    </location>
</feature>
<dbReference type="InterPro" id="IPR013083">
    <property type="entry name" value="Znf_RING/FYVE/PHD"/>
</dbReference>
<dbReference type="GeneID" id="107264720"/>
<evidence type="ECO:0000259" key="2">
    <source>
        <dbReference type="Pfam" id="PF18891"/>
    </source>
</evidence>
<dbReference type="KEGG" id="ccin:107264720"/>
<dbReference type="PANTHER" id="PTHR13206">
    <property type="entry name" value="UBIQUITIN LIGASE PROTEIN PHF9 FANCONI ANEMIA GROUP L PROTEIN"/>
    <property type="match status" value="1"/>
</dbReference>
<dbReference type="InterPro" id="IPR026848">
    <property type="entry name" value="Fancl"/>
</dbReference>
<dbReference type="RefSeq" id="XP_015588766.1">
    <property type="nucleotide sequence ID" value="XM_015733280.2"/>
</dbReference>
<evidence type="ECO:0000259" key="1">
    <source>
        <dbReference type="Pfam" id="PF11793"/>
    </source>
</evidence>
<feature type="domain" description="FANCL C-terminal" evidence="1">
    <location>
        <begin position="318"/>
        <end position="382"/>
    </location>
</feature>
<dbReference type="InterPro" id="IPR043003">
    <property type="entry name" value="FANCL_d3_sf"/>
</dbReference>
<gene>
    <name evidence="4" type="primary">LOC107264720</name>
</gene>
<dbReference type="PANTHER" id="PTHR13206:SF0">
    <property type="entry name" value="E3 UBIQUITIN-PROTEIN LIGASE FANCL"/>
    <property type="match status" value="1"/>
</dbReference>
<dbReference type="GO" id="GO:0006513">
    <property type="term" value="P:protein monoubiquitination"/>
    <property type="evidence" value="ECO:0007669"/>
    <property type="project" value="TreeGrafter"/>
</dbReference>
<dbReference type="Pfam" id="PF11793">
    <property type="entry name" value="FANCL_C"/>
    <property type="match status" value="1"/>
</dbReference>